<dbReference type="InterPro" id="IPR021531">
    <property type="entry name" value="Tla3_N"/>
</dbReference>
<evidence type="ECO:0008006" key="7">
    <source>
        <dbReference type="Google" id="ProtNLM"/>
    </source>
</evidence>
<keyword evidence="2" id="KW-0812">Transmembrane</keyword>
<evidence type="ECO:0000259" key="3">
    <source>
        <dbReference type="Pfam" id="PF11394"/>
    </source>
</evidence>
<feature type="domain" description="Type VI lipase adapter protein Tla3 N-terminal" evidence="3">
    <location>
        <begin position="106"/>
        <end position="262"/>
    </location>
</feature>
<organism evidence="5 6">
    <name type="scientific">Trinickia soli</name>
    <dbReference type="NCBI Taxonomy" id="380675"/>
    <lineage>
        <taxon>Bacteria</taxon>
        <taxon>Pseudomonadati</taxon>
        <taxon>Pseudomonadota</taxon>
        <taxon>Betaproteobacteria</taxon>
        <taxon>Burkholderiales</taxon>
        <taxon>Burkholderiaceae</taxon>
        <taxon>Trinickia</taxon>
    </lineage>
</organism>
<dbReference type="Proteomes" id="UP000235347">
    <property type="component" value="Unassembled WGS sequence"/>
</dbReference>
<accession>A0A2N7WBC2</accession>
<dbReference type="Pfam" id="PF11394">
    <property type="entry name" value="Tla3_N"/>
    <property type="match status" value="1"/>
</dbReference>
<evidence type="ECO:0000256" key="1">
    <source>
        <dbReference type="SAM" id="MobiDB-lite"/>
    </source>
</evidence>
<feature type="compositionally biased region" description="Polar residues" evidence="1">
    <location>
        <begin position="541"/>
        <end position="550"/>
    </location>
</feature>
<feature type="transmembrane region" description="Helical" evidence="2">
    <location>
        <begin position="50"/>
        <end position="69"/>
    </location>
</feature>
<sequence>MMARPRIWPYVLAFAMLTALWTFLVMNHYYRIWQATGEDAIGMGSNIRNGILVALGLALAAYGAHFAWIHRVQANNALNGTVDTRATVSAMPGQAQSRLAQTGQRFTLEVRGLAVTVGKKSSDEVWREVEAKANNFASYRSHDPKDYADGADQRLIDLGAAETVAFEYGAKRAVQRWPVPVFVWGPRSDGKTPSLAAESISDGRQKAGLGATLFLWQEAADTTDPVSMIEKLFEFFDKHPDVPEAVLFGEDGSMLRSLIGTPDEKPLPRWEYVPEIPDSVAVMVVSRSDRVDRLIRPFAVESSGGSDGAKLWDYYWQKNDGRGPDGFDAYYRAQAKSQGWDKASTPGTMQASWWHEQLPAFWKTIDNQGPGQFTPSAYLPIRWEQWQLKQFDNAPLIGYLHRPVDVKLTTDERKPLRRVDQADALKTGWEQALATLPEGVTPKRVFYDTSGDREWVIPLTQALAAIGKTAPDPGDAHEGYDIGRRIADTGVSSTMVQMGLGLIAGYADGATSATITRRPDGRATIIMVSPPDPERRAQWEQAHNNANPFD</sequence>
<reference evidence="5 6" key="1">
    <citation type="submission" date="2018-01" db="EMBL/GenBank/DDBJ databases">
        <title>Whole genome analyses suggest that Burkholderia sensu lato contains two further novel genera in the rhizoxinica-symbiotica group Mycetohabitans gen. nov., and Trinickia gen. nov.: implications for the evolution of diazotrophy and nodulation in the Burkholderiaceae.</title>
        <authorList>
            <person name="Estrada-de los Santos P."/>
            <person name="Palmer M."/>
            <person name="Chavez-Ramirez B."/>
            <person name="Beukes C."/>
            <person name="Steenkamp E.T."/>
            <person name="Hirsch A.M."/>
            <person name="Manyaka P."/>
            <person name="Maluk M."/>
            <person name="Lafos M."/>
            <person name="Crook M."/>
            <person name="Gross E."/>
            <person name="Simon M.F."/>
            <person name="Bueno dos Reis Junior F."/>
            <person name="Poole P.S."/>
            <person name="Venter S.N."/>
            <person name="James E.K."/>
        </authorList>
    </citation>
    <scope>NUCLEOTIDE SEQUENCE [LARGE SCALE GENOMIC DNA]</scope>
    <source>
        <strain evidence="5 6">GP25-8</strain>
    </source>
</reference>
<dbReference type="AlphaFoldDB" id="A0A2N7WBC2"/>
<keyword evidence="2" id="KW-0472">Membrane</keyword>
<evidence type="ECO:0000256" key="2">
    <source>
        <dbReference type="SAM" id="Phobius"/>
    </source>
</evidence>
<name>A0A2N7WBC2_9BURK</name>
<evidence type="ECO:0000313" key="6">
    <source>
        <dbReference type="Proteomes" id="UP000235347"/>
    </source>
</evidence>
<proteinExistence type="predicted"/>
<comment type="caution">
    <text evidence="5">The sequence shown here is derived from an EMBL/GenBank/DDBJ whole genome shotgun (WGS) entry which is preliminary data.</text>
</comment>
<feature type="region of interest" description="Disordered" evidence="1">
    <location>
        <begin position="528"/>
        <end position="550"/>
    </location>
</feature>
<protein>
    <recommendedName>
        <fullName evidence="7">DUF2875 domain-containing protein</fullName>
    </recommendedName>
</protein>
<gene>
    <name evidence="5" type="ORF">C0Z19_07160</name>
</gene>
<dbReference type="Pfam" id="PF20995">
    <property type="entry name" value="Tla3_C"/>
    <property type="match status" value="1"/>
</dbReference>
<keyword evidence="2" id="KW-1133">Transmembrane helix</keyword>
<feature type="domain" description="Type VI lipase adapter protein Tla3 C-terminal" evidence="4">
    <location>
        <begin position="397"/>
        <end position="530"/>
    </location>
</feature>
<evidence type="ECO:0000313" key="5">
    <source>
        <dbReference type="EMBL" id="PMS26694.1"/>
    </source>
</evidence>
<dbReference type="InterPro" id="IPR048303">
    <property type="entry name" value="Tla3_C"/>
</dbReference>
<dbReference type="EMBL" id="PNYB01000004">
    <property type="protein sequence ID" value="PMS26694.1"/>
    <property type="molecule type" value="Genomic_DNA"/>
</dbReference>
<feature type="transmembrane region" description="Helical" evidence="2">
    <location>
        <begin position="7"/>
        <end position="30"/>
    </location>
</feature>
<keyword evidence="6" id="KW-1185">Reference proteome</keyword>
<evidence type="ECO:0000259" key="4">
    <source>
        <dbReference type="Pfam" id="PF20995"/>
    </source>
</evidence>